<protein>
    <recommendedName>
        <fullName evidence="3">Flagellar biosynthesis protein FlhF</fullName>
    </recommendedName>
    <alternativeName>
        <fullName evidence="13">Flagella-associated GTP-binding protein</fullName>
    </alternativeName>
</protein>
<dbReference type="GO" id="GO:0005525">
    <property type="term" value="F:GTP binding"/>
    <property type="evidence" value="ECO:0007669"/>
    <property type="project" value="UniProtKB-KW"/>
</dbReference>
<dbReference type="InterPro" id="IPR000897">
    <property type="entry name" value="SRP54_GTPase_dom"/>
</dbReference>
<keyword evidence="8" id="KW-0653">Protein transport</keyword>
<dbReference type="InterPro" id="IPR027417">
    <property type="entry name" value="P-loop_NTPase"/>
</dbReference>
<keyword evidence="10" id="KW-0472">Membrane</keyword>
<evidence type="ECO:0000256" key="7">
    <source>
        <dbReference type="ARBA" id="ARBA00022795"/>
    </source>
</evidence>
<dbReference type="SMART" id="SM00382">
    <property type="entry name" value="AAA"/>
    <property type="match status" value="1"/>
</dbReference>
<evidence type="ECO:0000256" key="11">
    <source>
        <dbReference type="ARBA" id="ARBA00023225"/>
    </source>
</evidence>
<evidence type="ECO:0000256" key="6">
    <source>
        <dbReference type="ARBA" id="ARBA00022741"/>
    </source>
</evidence>
<organism evidence="17 18">
    <name type="scientific">Micavibrio aeruginosavorus</name>
    <dbReference type="NCBI Taxonomy" id="349221"/>
    <lineage>
        <taxon>Bacteria</taxon>
        <taxon>Pseudomonadati</taxon>
        <taxon>Bdellovibrionota</taxon>
        <taxon>Bdellovibrionia</taxon>
        <taxon>Bdellovibrionales</taxon>
        <taxon>Pseudobdellovibrionaceae</taxon>
        <taxon>Micavibrio</taxon>
    </lineage>
</organism>
<evidence type="ECO:0000259" key="16">
    <source>
        <dbReference type="SMART" id="SM00962"/>
    </source>
</evidence>
<dbReference type="Pfam" id="PF00448">
    <property type="entry name" value="SRP54"/>
    <property type="match status" value="1"/>
</dbReference>
<evidence type="ECO:0000256" key="14">
    <source>
        <dbReference type="SAM" id="MobiDB-lite"/>
    </source>
</evidence>
<dbReference type="GO" id="GO:0005886">
    <property type="term" value="C:plasma membrane"/>
    <property type="evidence" value="ECO:0007669"/>
    <property type="project" value="UniProtKB-SubCell"/>
</dbReference>
<evidence type="ECO:0000256" key="3">
    <source>
        <dbReference type="ARBA" id="ARBA00014919"/>
    </source>
</evidence>
<keyword evidence="6" id="KW-0547">Nucleotide-binding</keyword>
<evidence type="ECO:0000256" key="13">
    <source>
        <dbReference type="ARBA" id="ARBA00030866"/>
    </source>
</evidence>
<evidence type="ECO:0000256" key="9">
    <source>
        <dbReference type="ARBA" id="ARBA00023134"/>
    </source>
</evidence>
<dbReference type="InterPro" id="IPR047040">
    <property type="entry name" value="FlhF__GTPase_dom"/>
</dbReference>
<keyword evidence="11" id="KW-1006">Bacterial flagellum protein export</keyword>
<keyword evidence="9" id="KW-0342">GTP-binding</keyword>
<feature type="compositionally biased region" description="Polar residues" evidence="14">
    <location>
        <begin position="359"/>
        <end position="370"/>
    </location>
</feature>
<evidence type="ECO:0000313" key="17">
    <source>
        <dbReference type="EMBL" id="QQG35900.1"/>
    </source>
</evidence>
<dbReference type="SMART" id="SM00962">
    <property type="entry name" value="SRP54"/>
    <property type="match status" value="1"/>
</dbReference>
<dbReference type="GO" id="GO:0015031">
    <property type="term" value="P:protein transport"/>
    <property type="evidence" value="ECO:0007669"/>
    <property type="project" value="UniProtKB-KW"/>
</dbReference>
<evidence type="ECO:0000256" key="12">
    <source>
        <dbReference type="ARBA" id="ARBA00025337"/>
    </source>
</evidence>
<accession>A0A7T5R1N7</accession>
<feature type="domain" description="AAA+ ATPase" evidence="15">
    <location>
        <begin position="164"/>
        <end position="347"/>
    </location>
</feature>
<dbReference type="PANTHER" id="PTHR43134:SF3">
    <property type="entry name" value="FLAGELLAR BIOSYNTHESIS PROTEIN FLHF"/>
    <property type="match status" value="1"/>
</dbReference>
<comment type="similarity">
    <text evidence="2">Belongs to the GTP-binding SRP family.</text>
</comment>
<sequence>MRLKSFYAKTMTEAMQMVRQTLGDDAVIVATREEHGGKAVRVTAAIEQTDSGDYDDFEKDFRAFRENYRSRRAAPASSSPNFEIDTVDAPQLSAREWLQYDSEDEEGAVIEQLTDAMLRHGVPDEITDQVISCATVIGADDAGTSLTAALEHLYSFRPLPQKSTSTALMVVGPPGAGKTLAVAKLAARGVMNGLRVAVITTDVIRAGGVEQLAAFTKILRIDLQKASSAQSLRLAIENARTADQILIDTAGYNPFAPDEMRDLARLITAGDIEPVMVMPAGADADECGEMARVYATLGVRSMLPTRLDIARRLGGLLAAAHHGGLIFADASNTPKVADGLIGLSPRRLAHLLMPELARSQPSSSAPSVNTQRHKQNA</sequence>
<evidence type="ECO:0000256" key="2">
    <source>
        <dbReference type="ARBA" id="ARBA00008531"/>
    </source>
</evidence>
<dbReference type="PANTHER" id="PTHR43134">
    <property type="entry name" value="SIGNAL RECOGNITION PARTICLE RECEPTOR SUBUNIT ALPHA"/>
    <property type="match status" value="1"/>
</dbReference>
<evidence type="ECO:0000313" key="18">
    <source>
        <dbReference type="Proteomes" id="UP000595362"/>
    </source>
</evidence>
<evidence type="ECO:0000259" key="15">
    <source>
        <dbReference type="SMART" id="SM00382"/>
    </source>
</evidence>
<proteinExistence type="inferred from homology"/>
<dbReference type="GO" id="GO:0006614">
    <property type="term" value="P:SRP-dependent cotranslational protein targeting to membrane"/>
    <property type="evidence" value="ECO:0007669"/>
    <property type="project" value="InterPro"/>
</dbReference>
<dbReference type="GO" id="GO:0005047">
    <property type="term" value="F:signal recognition particle binding"/>
    <property type="evidence" value="ECO:0007669"/>
    <property type="project" value="TreeGrafter"/>
</dbReference>
<dbReference type="InterPro" id="IPR003593">
    <property type="entry name" value="AAA+_ATPase"/>
</dbReference>
<dbReference type="GO" id="GO:0003924">
    <property type="term" value="F:GTPase activity"/>
    <property type="evidence" value="ECO:0007669"/>
    <property type="project" value="InterPro"/>
</dbReference>
<comment type="subcellular location">
    <subcellularLocation>
        <location evidence="1">Cell membrane</location>
        <topology evidence="1">Peripheral membrane protein</topology>
        <orientation evidence="1">Cytoplasmic side</orientation>
    </subcellularLocation>
</comment>
<evidence type="ECO:0000256" key="1">
    <source>
        <dbReference type="ARBA" id="ARBA00004413"/>
    </source>
</evidence>
<dbReference type="GO" id="GO:0044781">
    <property type="term" value="P:bacterial-type flagellum organization"/>
    <property type="evidence" value="ECO:0007669"/>
    <property type="project" value="UniProtKB-KW"/>
</dbReference>
<dbReference type="Gene3D" id="3.40.50.300">
    <property type="entry name" value="P-loop containing nucleotide triphosphate hydrolases"/>
    <property type="match status" value="1"/>
</dbReference>
<evidence type="ECO:0000256" key="8">
    <source>
        <dbReference type="ARBA" id="ARBA00022927"/>
    </source>
</evidence>
<feature type="region of interest" description="Disordered" evidence="14">
    <location>
        <begin position="357"/>
        <end position="377"/>
    </location>
</feature>
<keyword evidence="4" id="KW-0813">Transport</keyword>
<keyword evidence="5" id="KW-1003">Cell membrane</keyword>
<gene>
    <name evidence="17" type="ORF">HYS17_10415</name>
</gene>
<dbReference type="SUPFAM" id="SSF52540">
    <property type="entry name" value="P-loop containing nucleoside triphosphate hydrolases"/>
    <property type="match status" value="1"/>
</dbReference>
<evidence type="ECO:0000256" key="10">
    <source>
        <dbReference type="ARBA" id="ARBA00023136"/>
    </source>
</evidence>
<dbReference type="Proteomes" id="UP000595362">
    <property type="component" value="Chromosome"/>
</dbReference>
<dbReference type="AlphaFoldDB" id="A0A7T5R1N7"/>
<evidence type="ECO:0000256" key="5">
    <source>
        <dbReference type="ARBA" id="ARBA00022475"/>
    </source>
</evidence>
<dbReference type="EMBL" id="CP066681">
    <property type="protein sequence ID" value="QQG35900.1"/>
    <property type="molecule type" value="Genomic_DNA"/>
</dbReference>
<comment type="function">
    <text evidence="12">Necessary for flagellar biosynthesis. May be involved in translocation of the flagellum.</text>
</comment>
<name>A0A7T5R1N7_9BACT</name>
<reference evidence="17 18" key="1">
    <citation type="submission" date="2020-07" db="EMBL/GenBank/DDBJ databases">
        <title>Huge and variable diversity of episymbiotic CPR bacteria and DPANN archaea in groundwater ecosystems.</title>
        <authorList>
            <person name="He C.Y."/>
            <person name="Keren R."/>
            <person name="Whittaker M."/>
            <person name="Farag I.F."/>
            <person name="Doudna J."/>
            <person name="Cate J.H.D."/>
            <person name="Banfield J.F."/>
        </authorList>
    </citation>
    <scope>NUCLEOTIDE SEQUENCE [LARGE SCALE GENOMIC DNA]</scope>
    <source>
        <strain evidence="17">NC_groundwater_70_Ag_B-0.1um_54_66</strain>
    </source>
</reference>
<dbReference type="CDD" id="cd17873">
    <property type="entry name" value="FlhF"/>
    <property type="match status" value="1"/>
</dbReference>
<keyword evidence="7" id="KW-1005">Bacterial flagellum biogenesis</keyword>
<feature type="domain" description="SRP54-type proteins GTP-binding" evidence="16">
    <location>
        <begin position="165"/>
        <end position="354"/>
    </location>
</feature>
<evidence type="ECO:0000256" key="4">
    <source>
        <dbReference type="ARBA" id="ARBA00022448"/>
    </source>
</evidence>